<evidence type="ECO:0000313" key="3">
    <source>
        <dbReference type="Proteomes" id="UP000251211"/>
    </source>
</evidence>
<dbReference type="GO" id="GO:0043190">
    <property type="term" value="C:ATP-binding cassette (ABC) transporter complex"/>
    <property type="evidence" value="ECO:0007669"/>
    <property type="project" value="InterPro"/>
</dbReference>
<organism evidence="2 3">
    <name type="scientific">Rhodococcus wratislaviensis</name>
    <name type="common">Tsukamurella wratislaviensis</name>
    <dbReference type="NCBI Taxonomy" id="44752"/>
    <lineage>
        <taxon>Bacteria</taxon>
        <taxon>Bacillati</taxon>
        <taxon>Actinomycetota</taxon>
        <taxon>Actinomycetes</taxon>
        <taxon>Mycobacteriales</taxon>
        <taxon>Nocardiaceae</taxon>
        <taxon>Rhodococcus</taxon>
    </lineage>
</organism>
<reference evidence="2 3" key="1">
    <citation type="submission" date="2018-06" db="EMBL/GenBank/DDBJ databases">
        <authorList>
            <consortium name="Pathogen Informatics"/>
            <person name="Doyle S."/>
        </authorList>
    </citation>
    <scope>NUCLEOTIDE SEQUENCE [LARGE SCALE GENOMIC DNA]</scope>
    <source>
        <strain evidence="2 3">NCTC13229</strain>
    </source>
</reference>
<evidence type="ECO:0000259" key="1">
    <source>
        <dbReference type="Pfam" id="PF08402"/>
    </source>
</evidence>
<dbReference type="InterPro" id="IPR013611">
    <property type="entry name" value="Transp-assoc_OB_typ2"/>
</dbReference>
<keyword evidence="2" id="KW-0067">ATP-binding</keyword>
<sequence length="99" mass="10181">MRAHCALGKVAPSAATYRAPPGSCCGPEQIEVSTDGVGVSGTVVDVEYLGAEMLVGIRLDTEGGVVPERVTVRRFGAGNLAPGDRVGIRVLGRAVAYEP</sequence>
<name>A0AB38FP75_RHOWR</name>
<dbReference type="RefSeq" id="WP_409372748.1">
    <property type="nucleotide sequence ID" value="NZ_QTTP01000001.1"/>
</dbReference>
<evidence type="ECO:0000313" key="2">
    <source>
        <dbReference type="EMBL" id="SPZ43410.1"/>
    </source>
</evidence>
<dbReference type="SUPFAM" id="SSF50331">
    <property type="entry name" value="MOP-like"/>
    <property type="match status" value="1"/>
</dbReference>
<gene>
    <name evidence="2" type="ORF">NCTC13229_06945</name>
</gene>
<protein>
    <submittedName>
        <fullName evidence="2">Iron ABC transporter ATP-binding protein</fullName>
    </submittedName>
</protein>
<dbReference type="InterPro" id="IPR008995">
    <property type="entry name" value="Mo/tungstate-bd_C_term_dom"/>
</dbReference>
<dbReference type="GO" id="GO:0005524">
    <property type="term" value="F:ATP binding"/>
    <property type="evidence" value="ECO:0007669"/>
    <property type="project" value="UniProtKB-KW"/>
</dbReference>
<dbReference type="AlphaFoldDB" id="A0AB38FP75"/>
<comment type="caution">
    <text evidence="2">The sequence shown here is derived from an EMBL/GenBank/DDBJ whole genome shotgun (WGS) entry which is preliminary data.</text>
</comment>
<dbReference type="EMBL" id="UAUI01000029">
    <property type="protein sequence ID" value="SPZ43410.1"/>
    <property type="molecule type" value="Genomic_DNA"/>
</dbReference>
<dbReference type="Pfam" id="PF08402">
    <property type="entry name" value="TOBE_2"/>
    <property type="match status" value="1"/>
</dbReference>
<proteinExistence type="predicted"/>
<feature type="domain" description="Transport-associated OB type 2" evidence="1">
    <location>
        <begin position="27"/>
        <end position="90"/>
    </location>
</feature>
<accession>A0AB38FP75</accession>
<keyword evidence="2" id="KW-0547">Nucleotide-binding</keyword>
<dbReference type="GO" id="GO:0022857">
    <property type="term" value="F:transmembrane transporter activity"/>
    <property type="evidence" value="ECO:0007669"/>
    <property type="project" value="InterPro"/>
</dbReference>
<dbReference type="Proteomes" id="UP000251211">
    <property type="component" value="Unassembled WGS sequence"/>
</dbReference>